<evidence type="ECO:0000313" key="3">
    <source>
        <dbReference type="Proteomes" id="UP000019253"/>
    </source>
</evidence>
<dbReference type="SMART" id="SM00530">
    <property type="entry name" value="HTH_XRE"/>
    <property type="match status" value="1"/>
</dbReference>
<accession>W7BIA6</accession>
<dbReference type="Proteomes" id="UP000019253">
    <property type="component" value="Unassembled WGS sequence"/>
</dbReference>
<evidence type="ECO:0000259" key="1">
    <source>
        <dbReference type="PROSITE" id="PS50943"/>
    </source>
</evidence>
<protein>
    <recommendedName>
        <fullName evidence="1">HTH cro/C1-type domain-containing protein</fullName>
    </recommendedName>
</protein>
<dbReference type="OrthoDB" id="2883494at2"/>
<evidence type="ECO:0000313" key="2">
    <source>
        <dbReference type="EMBL" id="EUJ22966.1"/>
    </source>
</evidence>
<comment type="caution">
    <text evidence="2">The sequence shown here is derived from an EMBL/GenBank/DDBJ whole genome shotgun (WGS) entry which is preliminary data.</text>
</comment>
<organism evidence="2 3">
    <name type="scientific">Listeria grandensis FSL F6-0971</name>
    <dbReference type="NCBI Taxonomy" id="1265819"/>
    <lineage>
        <taxon>Bacteria</taxon>
        <taxon>Bacillati</taxon>
        <taxon>Bacillota</taxon>
        <taxon>Bacilli</taxon>
        <taxon>Bacillales</taxon>
        <taxon>Listeriaceae</taxon>
        <taxon>Listeria</taxon>
    </lineage>
</organism>
<dbReference type="CDD" id="cd00093">
    <property type="entry name" value="HTH_XRE"/>
    <property type="match status" value="1"/>
</dbReference>
<dbReference type="InterPro" id="IPR010982">
    <property type="entry name" value="Lambda_DNA-bd_dom_sf"/>
</dbReference>
<gene>
    <name evidence="2" type="ORF">PGRAN_11243</name>
</gene>
<dbReference type="Pfam" id="PF01381">
    <property type="entry name" value="HTH_3"/>
    <property type="match status" value="1"/>
</dbReference>
<dbReference type="AlphaFoldDB" id="W7BIA6"/>
<feature type="domain" description="HTH cro/C1-type" evidence="1">
    <location>
        <begin position="5"/>
        <end position="59"/>
    </location>
</feature>
<dbReference type="InterPro" id="IPR001387">
    <property type="entry name" value="Cro/C1-type_HTH"/>
</dbReference>
<name>W7BIA6_9LIST</name>
<proteinExistence type="predicted"/>
<dbReference type="RefSeq" id="WP_036066976.1">
    <property type="nucleotide sequence ID" value="NZ_AODD01000015.1"/>
</dbReference>
<dbReference type="PROSITE" id="PS50943">
    <property type="entry name" value="HTH_CROC1"/>
    <property type="match status" value="1"/>
</dbReference>
<reference evidence="2 3" key="1">
    <citation type="journal article" date="2014" name="Int. J. Syst. Evol. Microbiol.">
        <title>Listeria floridensis sp. nov., Listeria aquatica sp. nov., Listeria cornellensis sp. nov., Listeria riparia sp. nov. and Listeria grandensis sp. nov., from agricultural and natural environments.</title>
        <authorList>
            <person name="den Bakker H.C."/>
            <person name="Warchocki S."/>
            <person name="Wright E.M."/>
            <person name="Allred A.F."/>
            <person name="Ahlstrom C."/>
            <person name="Manuel C.S."/>
            <person name="Stasiewicz M.J."/>
            <person name="Burrell A."/>
            <person name="Roof S."/>
            <person name="Strawn L."/>
            <person name="Fortes E.D."/>
            <person name="Nightingale K.K."/>
            <person name="Kephart D."/>
            <person name="Wiedmann M."/>
        </authorList>
    </citation>
    <scope>NUCLEOTIDE SEQUENCE [LARGE SCALE GENOMIC DNA]</scope>
    <source>
        <strain evidence="3">FSL F6-971</strain>
    </source>
</reference>
<dbReference type="SUPFAM" id="SSF47413">
    <property type="entry name" value="lambda repressor-like DNA-binding domains"/>
    <property type="match status" value="1"/>
</dbReference>
<dbReference type="GO" id="GO:0003677">
    <property type="term" value="F:DNA binding"/>
    <property type="evidence" value="ECO:0007669"/>
    <property type="project" value="InterPro"/>
</dbReference>
<sequence length="71" mass="8016">MNNAMREVRRSKKLSLLCISIKTGLPEGYLSQIERSIRSVDSEKAKLIAAALEVAPEQIFLPKRFTVRSVQ</sequence>
<dbReference type="STRING" id="1265819.PGRAN_11243"/>
<dbReference type="EMBL" id="AODD01000015">
    <property type="protein sequence ID" value="EUJ22966.1"/>
    <property type="molecule type" value="Genomic_DNA"/>
</dbReference>
<keyword evidence="3" id="KW-1185">Reference proteome</keyword>
<dbReference type="Gene3D" id="1.10.260.40">
    <property type="entry name" value="lambda repressor-like DNA-binding domains"/>
    <property type="match status" value="1"/>
</dbReference>